<protein>
    <submittedName>
        <fullName evidence="2">Amidase domain-containing protein</fullName>
    </submittedName>
</protein>
<evidence type="ECO:0000313" key="3">
    <source>
        <dbReference type="Proteomes" id="UP000533476"/>
    </source>
</evidence>
<name>A0A7Y0Q1I5_9FIRM</name>
<organism evidence="2 3">
    <name type="scientific">Sulfobacillus harzensis</name>
    <dbReference type="NCBI Taxonomy" id="2729629"/>
    <lineage>
        <taxon>Bacteria</taxon>
        <taxon>Bacillati</taxon>
        <taxon>Bacillota</taxon>
        <taxon>Clostridia</taxon>
        <taxon>Eubacteriales</taxon>
        <taxon>Clostridiales Family XVII. Incertae Sedis</taxon>
        <taxon>Sulfobacillus</taxon>
    </lineage>
</organism>
<dbReference type="Gene3D" id="3.90.1720.10">
    <property type="entry name" value="endopeptidase domain like (from Nostoc punctiforme)"/>
    <property type="match status" value="1"/>
</dbReference>
<evidence type="ECO:0000259" key="1">
    <source>
        <dbReference type="Pfam" id="PF12671"/>
    </source>
</evidence>
<dbReference type="Proteomes" id="UP000533476">
    <property type="component" value="Unassembled WGS sequence"/>
</dbReference>
<dbReference type="RefSeq" id="WP_169098157.1">
    <property type="nucleotide sequence ID" value="NZ_JABBVZ010000017.1"/>
</dbReference>
<dbReference type="PANTHER" id="PTHR40032">
    <property type="entry name" value="EXPORTED PROTEIN-RELATED"/>
    <property type="match status" value="1"/>
</dbReference>
<comment type="caution">
    <text evidence="2">The sequence shown here is derived from an EMBL/GenBank/DDBJ whole genome shotgun (WGS) entry which is preliminary data.</text>
</comment>
<reference evidence="2 3" key="1">
    <citation type="submission" date="2020-04" db="EMBL/GenBank/DDBJ databases">
        <authorList>
            <person name="Zhang R."/>
            <person name="Schippers A."/>
        </authorList>
    </citation>
    <scope>NUCLEOTIDE SEQUENCE [LARGE SCALE GENOMIC DNA]</scope>
    <source>
        <strain evidence="2 3">DSM 109850</strain>
    </source>
</reference>
<evidence type="ECO:0000313" key="2">
    <source>
        <dbReference type="EMBL" id="NMP22128.1"/>
    </source>
</evidence>
<gene>
    <name evidence="2" type="ORF">HIJ39_07160</name>
</gene>
<dbReference type="EMBL" id="JABBVZ010000017">
    <property type="protein sequence ID" value="NMP22128.1"/>
    <property type="molecule type" value="Genomic_DNA"/>
</dbReference>
<dbReference type="AlphaFoldDB" id="A0A7Y0Q1I5"/>
<proteinExistence type="predicted"/>
<feature type="domain" description="Putative amidase" evidence="1">
    <location>
        <begin position="200"/>
        <end position="362"/>
    </location>
</feature>
<sequence>MEKLIVKLWAVLIIALPGMASLIPGHPALTPLTPQEQAVKSALLGLVTREDQAVLDGNRRQLEQVFLLPKAKSALRHAEERQAFLDAWSRARGLAFTAVSVSLRTPHITFSGPGRVRVFAVVSERYQYRYHDSRALDGFGLGIRHDYLLEESQGRWRIVGDDFTDPLDQNTRVSGTANPESQLVPSPGAVPSLPLAPGAAKAVAYADRYCGAAPGCQNQGFYNPAYNNFNGDGGDCTNFVSQALRAGGFRETSEWNYDRSRAEGSRAWTNARGLFDFLEGSGRATILAHGRFSAVARPNARYPRSAAGELRPGDIVSYIERGRAVHSAIVVGYDSHGVPVVDSHTSDRYHVPWDLGWDYRTYYYFWRVHYPTPKP</sequence>
<keyword evidence="3" id="KW-1185">Reference proteome</keyword>
<accession>A0A7Y0Q1I5</accession>
<dbReference type="PANTHER" id="PTHR40032:SF1">
    <property type="entry name" value="EXPORTED PROTEIN"/>
    <property type="match status" value="1"/>
</dbReference>
<dbReference type="Pfam" id="PF12671">
    <property type="entry name" value="Amidase_6"/>
    <property type="match status" value="1"/>
</dbReference>
<dbReference type="InterPro" id="IPR024301">
    <property type="entry name" value="Amidase_6"/>
</dbReference>